<reference evidence="11" key="2">
    <citation type="submission" date="2014-07" db="EMBL/GenBank/DDBJ databases">
        <authorList>
            <person name="Hull J."/>
        </authorList>
    </citation>
    <scope>NUCLEOTIDE SEQUENCE</scope>
</reference>
<comment type="subcellular location">
    <subcellularLocation>
        <location evidence="1 10">Cell membrane</location>
        <topology evidence="1 10">Multi-pass membrane protein</topology>
    </subcellularLocation>
</comment>
<evidence type="ECO:0000256" key="1">
    <source>
        <dbReference type="ARBA" id="ARBA00004651"/>
    </source>
</evidence>
<keyword evidence="2" id="KW-1003">Cell membrane</keyword>
<accession>A0A0A9WQM2</accession>
<dbReference type="AlphaFoldDB" id="A0A0A9WQM2"/>
<feature type="transmembrane region" description="Helical" evidence="10">
    <location>
        <begin position="306"/>
        <end position="327"/>
    </location>
</feature>
<keyword evidence="3 10" id="KW-0716">Sensory transduction</keyword>
<evidence type="ECO:0000256" key="6">
    <source>
        <dbReference type="ARBA" id="ARBA00022989"/>
    </source>
</evidence>
<dbReference type="InterPro" id="IPR004117">
    <property type="entry name" value="7tm6_olfct_rcpt"/>
</dbReference>
<evidence type="ECO:0000256" key="5">
    <source>
        <dbReference type="ARBA" id="ARBA00022725"/>
    </source>
</evidence>
<dbReference type="GO" id="GO:0005549">
    <property type="term" value="F:odorant binding"/>
    <property type="evidence" value="ECO:0007669"/>
    <property type="project" value="InterPro"/>
</dbReference>
<feature type="transmembrane region" description="Helical" evidence="10">
    <location>
        <begin position="144"/>
        <end position="166"/>
    </location>
</feature>
<keyword evidence="6 10" id="KW-1133">Transmembrane helix</keyword>
<evidence type="ECO:0000256" key="4">
    <source>
        <dbReference type="ARBA" id="ARBA00022692"/>
    </source>
</evidence>
<evidence type="ECO:0000256" key="8">
    <source>
        <dbReference type="ARBA" id="ARBA00023170"/>
    </source>
</evidence>
<evidence type="ECO:0000256" key="3">
    <source>
        <dbReference type="ARBA" id="ARBA00022606"/>
    </source>
</evidence>
<feature type="transmembrane region" description="Helical" evidence="10">
    <location>
        <begin position="200"/>
        <end position="228"/>
    </location>
</feature>
<keyword evidence="8 10" id="KW-0675">Receptor</keyword>
<dbReference type="PANTHER" id="PTHR21137">
    <property type="entry name" value="ODORANT RECEPTOR"/>
    <property type="match status" value="1"/>
</dbReference>
<reference evidence="11" key="1">
    <citation type="journal article" date="2014" name="PLoS ONE">
        <title>Transcriptome-Based Identification of ABC Transporters in the Western Tarnished Plant Bug Lygus hesperus.</title>
        <authorList>
            <person name="Hull J.J."/>
            <person name="Chaney K."/>
            <person name="Geib S.M."/>
            <person name="Fabrick J.A."/>
            <person name="Brent C.S."/>
            <person name="Walsh D."/>
            <person name="Lavine L.C."/>
        </authorList>
    </citation>
    <scope>NUCLEOTIDE SEQUENCE</scope>
</reference>
<name>A0A0A9WQM2_LYGHE</name>
<evidence type="ECO:0000256" key="10">
    <source>
        <dbReference type="RuleBase" id="RU351113"/>
    </source>
</evidence>
<comment type="caution">
    <text evidence="10">Lacks conserved residue(s) required for the propagation of feature annotation.</text>
</comment>
<comment type="similarity">
    <text evidence="10">Belongs to the insect chemoreceptor superfamily. Heteromeric odorant receptor channel (TC 1.A.69) family.</text>
</comment>
<organism evidence="11">
    <name type="scientific">Lygus hesperus</name>
    <name type="common">Western plant bug</name>
    <dbReference type="NCBI Taxonomy" id="30085"/>
    <lineage>
        <taxon>Eukaryota</taxon>
        <taxon>Metazoa</taxon>
        <taxon>Ecdysozoa</taxon>
        <taxon>Arthropoda</taxon>
        <taxon>Hexapoda</taxon>
        <taxon>Insecta</taxon>
        <taxon>Pterygota</taxon>
        <taxon>Neoptera</taxon>
        <taxon>Paraneoptera</taxon>
        <taxon>Hemiptera</taxon>
        <taxon>Heteroptera</taxon>
        <taxon>Panheteroptera</taxon>
        <taxon>Cimicomorpha</taxon>
        <taxon>Miridae</taxon>
        <taxon>Mirini</taxon>
        <taxon>Lygus</taxon>
    </lineage>
</organism>
<gene>
    <name evidence="11" type="primary">Or71a_1</name>
    <name evidence="11" type="ORF">CM83_56372</name>
</gene>
<dbReference type="GO" id="GO:0007165">
    <property type="term" value="P:signal transduction"/>
    <property type="evidence" value="ECO:0007669"/>
    <property type="project" value="UniProtKB-KW"/>
</dbReference>
<evidence type="ECO:0000256" key="2">
    <source>
        <dbReference type="ARBA" id="ARBA00022475"/>
    </source>
</evidence>
<keyword evidence="9 10" id="KW-0807">Transducer</keyword>
<dbReference type="GO" id="GO:0004984">
    <property type="term" value="F:olfactory receptor activity"/>
    <property type="evidence" value="ECO:0007669"/>
    <property type="project" value="InterPro"/>
</dbReference>
<sequence>MSFILKFFDKLAEEEDDELIEILRGAYWHILFLSMLFPRWKNLFASLVLLLFYSFILGLHEVMLIYSLYLAILERNWMQASLLIHYVILGALAAYYCFFFNGIRKFIAETHRTFAKDIGHYSSGRIYAEQPCIDIKEEVKIQGYFYMITPGVTALVGAIALAGPYLSKWYSGVEHPYSPNGLSMKLPMVLYYPFSTDRGVVHYVIVGTQIIVGGVAALLIVSSELILINICQSMKYELRVIGYSMDSLRARSMYLMDENNIPRKLRRLVTQDTDFQRIVELCIKETIAHHQTMTGILSTFNALTRFSFGLAMLSGLLTIVISLYNILLGLRRNEIGNCITFSITLSAETLAIFLNCVIGAALTKESEILRDQLYFTEWYNFDLKNRKLFLNFQTAVTQPYVIKGGGIMDLKMDTFSSIMNSAYSFFNIMQTME</sequence>
<evidence type="ECO:0000313" key="11">
    <source>
        <dbReference type="EMBL" id="JAG08808.1"/>
    </source>
</evidence>
<feature type="transmembrane region" description="Helical" evidence="10">
    <location>
        <begin position="83"/>
        <end position="103"/>
    </location>
</feature>
<dbReference type="Pfam" id="PF02949">
    <property type="entry name" value="7tm_6"/>
    <property type="match status" value="1"/>
</dbReference>
<evidence type="ECO:0000256" key="9">
    <source>
        <dbReference type="ARBA" id="ARBA00023224"/>
    </source>
</evidence>
<feature type="transmembrane region" description="Helical" evidence="10">
    <location>
        <begin position="43"/>
        <end position="71"/>
    </location>
</feature>
<evidence type="ECO:0000256" key="7">
    <source>
        <dbReference type="ARBA" id="ARBA00023136"/>
    </source>
</evidence>
<protein>
    <recommendedName>
        <fullName evidence="10">Odorant receptor</fullName>
    </recommendedName>
</protein>
<keyword evidence="4 10" id="KW-0812">Transmembrane</keyword>
<dbReference type="GO" id="GO:0005886">
    <property type="term" value="C:plasma membrane"/>
    <property type="evidence" value="ECO:0007669"/>
    <property type="project" value="UniProtKB-SubCell"/>
</dbReference>
<keyword evidence="7 10" id="KW-0472">Membrane</keyword>
<keyword evidence="5 10" id="KW-0552">Olfaction</keyword>
<proteinExistence type="inferred from homology"/>
<dbReference type="EMBL" id="GBHO01034796">
    <property type="protein sequence ID" value="JAG08808.1"/>
    <property type="molecule type" value="Transcribed_RNA"/>
</dbReference>
<dbReference type="PANTHER" id="PTHR21137:SF35">
    <property type="entry name" value="ODORANT RECEPTOR 19A-RELATED"/>
    <property type="match status" value="1"/>
</dbReference>
<feature type="transmembrane region" description="Helical" evidence="10">
    <location>
        <begin position="339"/>
        <end position="362"/>
    </location>
</feature>